<sequence>MSEQTESTMSQPHGVGSRLKARREQMGLAIEQVAAQLKLAKKQIEAIESDHYSSLPGNTFARGFVRNYAKLLGMDAAPLLADLEGLLPTERAQVALPSVREEVGVSLGSTLPRVSSSSRLPAVVAGVIGFGLVFGGVWWYLQQPVSPQLDTPPVEVVAPVDPVAEVASPVSSTASATASQVAVAVVPTPAAAAATVTPTVTPAATPTPATSGELRLVARGETWVQIFDADGRRVISEVIPAGGERFVSGRAPYRLKIGNAPQTRLYLRGKEVDLAPYTQVNVAAFELK</sequence>
<keyword evidence="2" id="KW-0472">Membrane</keyword>
<dbReference type="Pfam" id="PF13413">
    <property type="entry name" value="HTH_25"/>
    <property type="match status" value="1"/>
</dbReference>
<dbReference type="InterPro" id="IPR025194">
    <property type="entry name" value="RodZ-like_C"/>
</dbReference>
<protein>
    <recommendedName>
        <fullName evidence="3">HTH cro/C1-type domain-containing protein</fullName>
    </recommendedName>
</protein>
<dbReference type="SUPFAM" id="SSF47413">
    <property type="entry name" value="lambda repressor-like DNA-binding domains"/>
    <property type="match status" value="1"/>
</dbReference>
<comment type="caution">
    <text evidence="4">The sequence shown here is derived from an EMBL/GenBank/DDBJ whole genome shotgun (WGS) entry which is preliminary data.</text>
</comment>
<feature type="transmembrane region" description="Helical" evidence="2">
    <location>
        <begin position="120"/>
        <end position="141"/>
    </location>
</feature>
<dbReference type="InterPro" id="IPR001387">
    <property type="entry name" value="Cro/C1-type_HTH"/>
</dbReference>
<dbReference type="Proteomes" id="UP001156836">
    <property type="component" value="Unassembled WGS sequence"/>
</dbReference>
<feature type="compositionally biased region" description="Polar residues" evidence="1">
    <location>
        <begin position="1"/>
        <end position="11"/>
    </location>
</feature>
<proteinExistence type="predicted"/>
<evidence type="ECO:0000256" key="1">
    <source>
        <dbReference type="SAM" id="MobiDB-lite"/>
    </source>
</evidence>
<name>A0ABQ6BT22_9NEIS</name>
<dbReference type="InterPro" id="IPR010982">
    <property type="entry name" value="Lambda_DNA-bd_dom_sf"/>
</dbReference>
<dbReference type="EMBL" id="BSOZ01000025">
    <property type="protein sequence ID" value="GLS04754.1"/>
    <property type="molecule type" value="Genomic_DNA"/>
</dbReference>
<dbReference type="PANTHER" id="PTHR34475:SF1">
    <property type="entry name" value="CYTOSKELETON PROTEIN RODZ"/>
    <property type="match status" value="1"/>
</dbReference>
<feature type="domain" description="HTH cro/C1-type" evidence="3">
    <location>
        <begin position="18"/>
        <end position="79"/>
    </location>
</feature>
<dbReference type="InterPro" id="IPR050400">
    <property type="entry name" value="Bact_Cytoskel_RodZ"/>
</dbReference>
<organism evidence="4 5">
    <name type="scientific">Chitiniphilus shinanonensis</name>
    <dbReference type="NCBI Taxonomy" id="553088"/>
    <lineage>
        <taxon>Bacteria</taxon>
        <taxon>Pseudomonadati</taxon>
        <taxon>Pseudomonadota</taxon>
        <taxon>Betaproteobacteria</taxon>
        <taxon>Neisseriales</taxon>
        <taxon>Chitinibacteraceae</taxon>
        <taxon>Chitiniphilus</taxon>
    </lineage>
</organism>
<dbReference type="Gene3D" id="1.10.260.40">
    <property type="entry name" value="lambda repressor-like DNA-binding domains"/>
    <property type="match status" value="1"/>
</dbReference>
<evidence type="ECO:0000256" key="2">
    <source>
        <dbReference type="SAM" id="Phobius"/>
    </source>
</evidence>
<keyword evidence="2" id="KW-1133">Transmembrane helix</keyword>
<evidence type="ECO:0000313" key="4">
    <source>
        <dbReference type="EMBL" id="GLS04754.1"/>
    </source>
</evidence>
<feature type="region of interest" description="Disordered" evidence="1">
    <location>
        <begin position="1"/>
        <end position="21"/>
    </location>
</feature>
<gene>
    <name evidence="4" type="ORF">GCM10007860_19020</name>
</gene>
<dbReference type="CDD" id="cd00093">
    <property type="entry name" value="HTH_XRE"/>
    <property type="match status" value="1"/>
</dbReference>
<reference evidence="5" key="1">
    <citation type="journal article" date="2019" name="Int. J. Syst. Evol. Microbiol.">
        <title>The Global Catalogue of Microorganisms (GCM) 10K type strain sequencing project: providing services to taxonomists for standard genome sequencing and annotation.</title>
        <authorList>
            <consortium name="The Broad Institute Genomics Platform"/>
            <consortium name="The Broad Institute Genome Sequencing Center for Infectious Disease"/>
            <person name="Wu L."/>
            <person name="Ma J."/>
        </authorList>
    </citation>
    <scope>NUCLEOTIDE SEQUENCE [LARGE SCALE GENOMIC DNA]</scope>
    <source>
        <strain evidence="5">NBRC 104970</strain>
    </source>
</reference>
<keyword evidence="2" id="KW-0812">Transmembrane</keyword>
<evidence type="ECO:0000313" key="5">
    <source>
        <dbReference type="Proteomes" id="UP001156836"/>
    </source>
</evidence>
<evidence type="ECO:0000259" key="3">
    <source>
        <dbReference type="SMART" id="SM00530"/>
    </source>
</evidence>
<dbReference type="PANTHER" id="PTHR34475">
    <property type="match status" value="1"/>
</dbReference>
<accession>A0ABQ6BT22</accession>
<dbReference type="SMART" id="SM00530">
    <property type="entry name" value="HTH_XRE"/>
    <property type="match status" value="1"/>
</dbReference>
<dbReference type="Pfam" id="PF13464">
    <property type="entry name" value="RodZ_C"/>
    <property type="match status" value="1"/>
</dbReference>
<keyword evidence="5" id="KW-1185">Reference proteome</keyword>